<organism evidence="1">
    <name type="scientific">Anguilla anguilla</name>
    <name type="common">European freshwater eel</name>
    <name type="synonym">Muraena anguilla</name>
    <dbReference type="NCBI Taxonomy" id="7936"/>
    <lineage>
        <taxon>Eukaryota</taxon>
        <taxon>Metazoa</taxon>
        <taxon>Chordata</taxon>
        <taxon>Craniata</taxon>
        <taxon>Vertebrata</taxon>
        <taxon>Euteleostomi</taxon>
        <taxon>Actinopterygii</taxon>
        <taxon>Neopterygii</taxon>
        <taxon>Teleostei</taxon>
        <taxon>Anguilliformes</taxon>
        <taxon>Anguillidae</taxon>
        <taxon>Anguilla</taxon>
    </lineage>
</organism>
<accession>A0A0E9S0T6</accession>
<proteinExistence type="predicted"/>
<reference evidence="1" key="1">
    <citation type="submission" date="2014-11" db="EMBL/GenBank/DDBJ databases">
        <authorList>
            <person name="Amaro Gonzalez C."/>
        </authorList>
    </citation>
    <scope>NUCLEOTIDE SEQUENCE</scope>
</reference>
<dbReference type="EMBL" id="GBXM01073513">
    <property type="protein sequence ID" value="JAH35064.1"/>
    <property type="molecule type" value="Transcribed_RNA"/>
</dbReference>
<protein>
    <submittedName>
        <fullName evidence="1">Uncharacterized protein</fullName>
    </submittedName>
</protein>
<sequence>MICWFLVVKKGVLLFTQGYSDSYHSNDTVLVFVFR</sequence>
<name>A0A0E9S0T6_ANGAN</name>
<evidence type="ECO:0000313" key="1">
    <source>
        <dbReference type="EMBL" id="JAH35064.1"/>
    </source>
</evidence>
<reference evidence="1" key="2">
    <citation type="journal article" date="2015" name="Fish Shellfish Immunol.">
        <title>Early steps in the European eel (Anguilla anguilla)-Vibrio vulnificus interaction in the gills: Role of the RtxA13 toxin.</title>
        <authorList>
            <person name="Callol A."/>
            <person name="Pajuelo D."/>
            <person name="Ebbesson L."/>
            <person name="Teles M."/>
            <person name="MacKenzie S."/>
            <person name="Amaro C."/>
        </authorList>
    </citation>
    <scope>NUCLEOTIDE SEQUENCE</scope>
</reference>
<dbReference type="AlphaFoldDB" id="A0A0E9S0T6"/>